<gene>
    <name evidence="4" type="ORF">NIES1031_06195</name>
</gene>
<dbReference type="Pfam" id="PF05137">
    <property type="entry name" value="PilN"/>
    <property type="match status" value="1"/>
</dbReference>
<dbReference type="OrthoDB" id="422602at2"/>
<dbReference type="RefSeq" id="WP_073548609.1">
    <property type="nucleotide sequence ID" value="NZ_CAWMVK010000034.1"/>
</dbReference>
<evidence type="ECO:0000256" key="2">
    <source>
        <dbReference type="SAM" id="MobiDB-lite"/>
    </source>
</evidence>
<evidence type="ECO:0000313" key="5">
    <source>
        <dbReference type="Proteomes" id="UP000185984"/>
    </source>
</evidence>
<dbReference type="AlphaFoldDB" id="A0A1U7HX43"/>
<protein>
    <submittedName>
        <fullName evidence="4">Fimbrial protein</fullName>
    </submittedName>
</protein>
<evidence type="ECO:0000256" key="3">
    <source>
        <dbReference type="SAM" id="Phobius"/>
    </source>
</evidence>
<dbReference type="InterPro" id="IPR007813">
    <property type="entry name" value="PilN"/>
</dbReference>
<keyword evidence="3" id="KW-0472">Membrane</keyword>
<evidence type="ECO:0000313" key="4">
    <source>
        <dbReference type="EMBL" id="OKH28156.1"/>
    </source>
</evidence>
<dbReference type="STRING" id="247279.NIES1031_06195"/>
<dbReference type="EMBL" id="MRCC01000004">
    <property type="protein sequence ID" value="OKH28156.1"/>
    <property type="molecule type" value="Genomic_DNA"/>
</dbReference>
<comment type="caution">
    <text evidence="4">The sequence shown here is derived from an EMBL/GenBank/DDBJ whole genome shotgun (WGS) entry which is preliminary data.</text>
</comment>
<dbReference type="Proteomes" id="UP000185984">
    <property type="component" value="Unassembled WGS sequence"/>
</dbReference>
<reference evidence="4 5" key="1">
    <citation type="submission" date="2016-11" db="EMBL/GenBank/DDBJ databases">
        <title>Draft Genome Sequences of Nine Cyanobacterial Strains from Diverse Habitats.</title>
        <authorList>
            <person name="Zhu T."/>
            <person name="Hou S."/>
            <person name="Lu X."/>
            <person name="Hess W.R."/>
        </authorList>
    </citation>
    <scope>NUCLEOTIDE SEQUENCE [LARGE SCALE GENOMIC DNA]</scope>
    <source>
        <strain evidence="4 5">5.2 s.c.1</strain>
    </source>
</reference>
<feature type="transmembrane region" description="Helical" evidence="3">
    <location>
        <begin position="35"/>
        <end position="56"/>
    </location>
</feature>
<name>A0A1U7HX43_9CHRO</name>
<keyword evidence="3" id="KW-1133">Transmembrane helix</keyword>
<sequence>MYSLDINFIRDRPEYTLKNAGAKQLKLLAGDTTPLYLGIAIGVILPAMIGGAWLVLQTRIGQLEAENAELDAELSRLGLQEQEIQTTQAQINQIRTETQALATVFNQIRPWSAMLQDMRDRIPRAVQIETIRQTAAATPQPSPQAANNNNNQQQQQEGQDQQNAEQQQQNQQTAQVPAGNIEIAGIARSFNDVNDFLLTLQQSAFLKPTDTRIVTAELVDIAEPGTVAVPQANSTAVVTPQAVRYTIQSTLSDVPASELLRELERKGTLGLVTRIRTLQQKGVIQQ</sequence>
<dbReference type="PANTHER" id="PTHR40278:SF1">
    <property type="entry name" value="DNA UTILIZATION PROTEIN HOFN"/>
    <property type="match status" value="1"/>
</dbReference>
<organism evidence="4 5">
    <name type="scientific">Chroogloeocystis siderophila 5.2 s.c.1</name>
    <dbReference type="NCBI Taxonomy" id="247279"/>
    <lineage>
        <taxon>Bacteria</taxon>
        <taxon>Bacillati</taxon>
        <taxon>Cyanobacteriota</taxon>
        <taxon>Cyanophyceae</taxon>
        <taxon>Oscillatoriophycideae</taxon>
        <taxon>Chroococcales</taxon>
        <taxon>Chroococcaceae</taxon>
        <taxon>Chroogloeocystis</taxon>
    </lineage>
</organism>
<feature type="region of interest" description="Disordered" evidence="2">
    <location>
        <begin position="134"/>
        <end position="175"/>
    </location>
</feature>
<keyword evidence="5" id="KW-1185">Reference proteome</keyword>
<keyword evidence="3" id="KW-0812">Transmembrane</keyword>
<accession>A0A1U7HX43</accession>
<dbReference type="InterPro" id="IPR052534">
    <property type="entry name" value="Extracell_DNA_Util/SecSys_Comp"/>
</dbReference>
<evidence type="ECO:0000256" key="1">
    <source>
        <dbReference type="SAM" id="Coils"/>
    </source>
</evidence>
<feature type="coiled-coil region" evidence="1">
    <location>
        <begin position="60"/>
        <end position="97"/>
    </location>
</feature>
<proteinExistence type="predicted"/>
<dbReference type="PANTHER" id="PTHR40278">
    <property type="entry name" value="DNA UTILIZATION PROTEIN HOFN"/>
    <property type="match status" value="1"/>
</dbReference>
<keyword evidence="1" id="KW-0175">Coiled coil</keyword>